<dbReference type="AlphaFoldDB" id="A0AAQ3KCH6"/>
<accession>A0AAQ3KCH6</accession>
<sequence>MEQNQQFMTAMKKDFEVMLNQRLDQLRHPQHISDDDCYRLRPMGDDDDQDDGRRAATTETFHVIFSLPSFCRRHRNPIRRNLAALFLPLRSSLD</sequence>
<evidence type="ECO:0000313" key="1">
    <source>
        <dbReference type="EMBL" id="WOL05464.1"/>
    </source>
</evidence>
<dbReference type="Proteomes" id="UP001327560">
    <property type="component" value="Chromosome 4"/>
</dbReference>
<name>A0AAQ3KCH6_9LILI</name>
<evidence type="ECO:0000313" key="2">
    <source>
        <dbReference type="Proteomes" id="UP001327560"/>
    </source>
</evidence>
<keyword evidence="2" id="KW-1185">Reference proteome</keyword>
<gene>
    <name evidence="1" type="ORF">Cni_G14193</name>
</gene>
<dbReference type="EMBL" id="CP136893">
    <property type="protein sequence ID" value="WOL05464.1"/>
    <property type="molecule type" value="Genomic_DNA"/>
</dbReference>
<organism evidence="1 2">
    <name type="scientific">Canna indica</name>
    <name type="common">Indian-shot</name>
    <dbReference type="NCBI Taxonomy" id="4628"/>
    <lineage>
        <taxon>Eukaryota</taxon>
        <taxon>Viridiplantae</taxon>
        <taxon>Streptophyta</taxon>
        <taxon>Embryophyta</taxon>
        <taxon>Tracheophyta</taxon>
        <taxon>Spermatophyta</taxon>
        <taxon>Magnoliopsida</taxon>
        <taxon>Liliopsida</taxon>
        <taxon>Zingiberales</taxon>
        <taxon>Cannaceae</taxon>
        <taxon>Canna</taxon>
    </lineage>
</organism>
<proteinExistence type="predicted"/>
<reference evidence="1 2" key="1">
    <citation type="submission" date="2023-10" db="EMBL/GenBank/DDBJ databases">
        <title>Chromosome-scale genome assembly provides insights into flower coloration mechanisms of Canna indica.</title>
        <authorList>
            <person name="Li C."/>
        </authorList>
    </citation>
    <scope>NUCLEOTIDE SEQUENCE [LARGE SCALE GENOMIC DNA]</scope>
    <source>
        <tissue evidence="1">Flower</tissue>
    </source>
</reference>
<protein>
    <submittedName>
        <fullName evidence="1">Uncharacterized protein</fullName>
    </submittedName>
</protein>